<name>A0A0P9RUW2_9PSED</name>
<dbReference type="EMBL" id="RBRA01000035">
    <property type="protein sequence ID" value="RMQ28507.1"/>
    <property type="molecule type" value="Genomic_DNA"/>
</dbReference>
<evidence type="ECO:0000313" key="2">
    <source>
        <dbReference type="EMBL" id="RMQ28507.1"/>
    </source>
</evidence>
<accession>A0A0P9RUW2</accession>
<dbReference type="SUPFAM" id="SSF52777">
    <property type="entry name" value="CoA-dependent acyltransferases"/>
    <property type="match status" value="2"/>
</dbReference>
<evidence type="ECO:0008006" key="5">
    <source>
        <dbReference type="Google" id="ProtNLM"/>
    </source>
</evidence>
<comment type="caution">
    <text evidence="2">The sequence shown here is derived from an EMBL/GenBank/DDBJ whole genome shotgun (WGS) entry which is preliminary data.</text>
</comment>
<gene>
    <name evidence="2" type="ORF">ALQ08_01353</name>
    <name evidence="1" type="ORF">ALQ28_00522</name>
</gene>
<dbReference type="RefSeq" id="WP_057437311.1">
    <property type="nucleotide sequence ID" value="NZ_LJQH01000318.1"/>
</dbReference>
<dbReference type="InterPro" id="IPR023213">
    <property type="entry name" value="CAT-like_dom_sf"/>
</dbReference>
<dbReference type="EMBL" id="RBQG01000280">
    <property type="protein sequence ID" value="RMP08827.1"/>
    <property type="molecule type" value="Genomic_DNA"/>
</dbReference>
<dbReference type="AlphaFoldDB" id="A0A0P9RUW2"/>
<dbReference type="Proteomes" id="UP000267908">
    <property type="component" value="Unassembled WGS sequence"/>
</dbReference>
<dbReference type="Proteomes" id="UP000269044">
    <property type="component" value="Unassembled WGS sequence"/>
</dbReference>
<dbReference type="Gene3D" id="3.30.559.10">
    <property type="entry name" value="Chloramphenicol acetyltransferase-like domain"/>
    <property type="match status" value="1"/>
</dbReference>
<protein>
    <recommendedName>
        <fullName evidence="5">Carrier domain-containing protein</fullName>
    </recommendedName>
</protein>
<evidence type="ECO:0000313" key="3">
    <source>
        <dbReference type="Proteomes" id="UP000267908"/>
    </source>
</evidence>
<sequence>MKLTNSDQLNSAPTPSQYLFALWKDICGSTVVCSGVSVKTQASFTKQLFKQAYKKFISQSPELRLAVAQPYEAYGQLQFEAYQPASDSAFAYEESSSVEAQSIVADLLNMELGLTGEDNHLLRVTKCSPNEYLIFLAVEHLFADGLGVDALLSRYLKTLDGLCSKASAQPLRPRALTDLLDYFSYEETVAPFVKNYIKQTTTSPFLWNPDAATIADRKGRFSVKTLVIAPALFSQLNATANASASSLFSLLLASFAKSFFQFQPTIDDVSLQIPTHGRQYNGKVLDKSLIGCFAQAFLIVLKRQQLTEFSEGQVYQYIHDYAANCMEHDVDQITARRSATSIFRSDLKQQLKSDDFAKSLRGRMPSNIYFSLYGGLSLPSKCSIFEVVDYYLATTNMPGSLDITVGYHNGSLKVSFNYDSLFFSTATIDALSKVYLEQLVAIADTPLLGLGQQPKTEIDQQRVAPVIGLINKFSLQPVDWSDIDAHLEIDLGLDSLSKTHILVDALKVLQLKSQDVDRHAYYSSGTLRELLQVFPSSIQVASDDIIA</sequence>
<proteinExistence type="predicted"/>
<evidence type="ECO:0000313" key="1">
    <source>
        <dbReference type="EMBL" id="RMP08827.1"/>
    </source>
</evidence>
<reference evidence="3 4" key="1">
    <citation type="submission" date="2018-08" db="EMBL/GenBank/DDBJ databases">
        <title>Recombination of ecologically and evolutionarily significant loci maintains genetic cohesion in the Pseudomonas syringae species complex.</title>
        <authorList>
            <person name="Dillon M."/>
            <person name="Thakur S."/>
            <person name="Almeida R.N.D."/>
            <person name="Weir B.S."/>
            <person name="Guttman D.S."/>
        </authorList>
    </citation>
    <scope>NUCLEOTIDE SEQUENCE [LARGE SCALE GENOMIC DNA]</scope>
    <source>
        <strain evidence="2 4">ICMP 13052</strain>
        <strain evidence="1 3">ICMP 4330</strain>
    </source>
</reference>
<dbReference type="Gene3D" id="3.30.559.30">
    <property type="entry name" value="Nonribosomal peptide synthetase, condensation domain"/>
    <property type="match status" value="1"/>
</dbReference>
<evidence type="ECO:0000313" key="4">
    <source>
        <dbReference type="Proteomes" id="UP000269044"/>
    </source>
</evidence>
<organism evidence="2 4">
    <name type="scientific">Pseudomonas syringae pv. delphinii</name>
    <dbReference type="NCBI Taxonomy" id="192088"/>
    <lineage>
        <taxon>Bacteria</taxon>
        <taxon>Pseudomonadati</taxon>
        <taxon>Pseudomonadota</taxon>
        <taxon>Gammaproteobacteria</taxon>
        <taxon>Pseudomonadales</taxon>
        <taxon>Pseudomonadaceae</taxon>
        <taxon>Pseudomonas</taxon>
    </lineage>
</organism>